<dbReference type="Proteomes" id="UP001500339">
    <property type="component" value="Unassembled WGS sequence"/>
</dbReference>
<keyword evidence="3" id="KW-0813">Transport</keyword>
<evidence type="ECO:0000256" key="8">
    <source>
        <dbReference type="SAM" id="Phobius"/>
    </source>
</evidence>
<evidence type="ECO:0000313" key="10">
    <source>
        <dbReference type="Proteomes" id="UP001500339"/>
    </source>
</evidence>
<evidence type="ECO:0000256" key="6">
    <source>
        <dbReference type="ARBA" id="ARBA00022989"/>
    </source>
</evidence>
<protein>
    <recommendedName>
        <fullName evidence="11">Spore germination protein</fullName>
    </recommendedName>
</protein>
<dbReference type="PANTHER" id="PTHR34975:SF2">
    <property type="entry name" value="SPORE GERMINATION PROTEIN A2"/>
    <property type="match status" value="1"/>
</dbReference>
<evidence type="ECO:0000256" key="2">
    <source>
        <dbReference type="ARBA" id="ARBA00007998"/>
    </source>
</evidence>
<dbReference type="PANTHER" id="PTHR34975">
    <property type="entry name" value="SPORE GERMINATION PROTEIN A2"/>
    <property type="match status" value="1"/>
</dbReference>
<feature type="transmembrane region" description="Helical" evidence="8">
    <location>
        <begin position="274"/>
        <end position="293"/>
    </location>
</feature>
<feature type="transmembrane region" description="Helical" evidence="8">
    <location>
        <begin position="118"/>
        <end position="136"/>
    </location>
</feature>
<evidence type="ECO:0000256" key="7">
    <source>
        <dbReference type="ARBA" id="ARBA00023136"/>
    </source>
</evidence>
<keyword evidence="10" id="KW-1185">Reference proteome</keyword>
<feature type="transmembrane region" description="Helical" evidence="8">
    <location>
        <begin position="342"/>
        <end position="361"/>
    </location>
</feature>
<comment type="caution">
    <text evidence="9">The sequence shown here is derived from an EMBL/GenBank/DDBJ whole genome shotgun (WGS) entry which is preliminary data.</text>
</comment>
<feature type="transmembrane region" description="Helical" evidence="8">
    <location>
        <begin position="148"/>
        <end position="167"/>
    </location>
</feature>
<evidence type="ECO:0000313" key="9">
    <source>
        <dbReference type="EMBL" id="GAA0717559.1"/>
    </source>
</evidence>
<accession>A0ABN1INH3</accession>
<gene>
    <name evidence="9" type="ORF">GCM10008905_03320</name>
</gene>
<reference evidence="9 10" key="1">
    <citation type="journal article" date="2019" name="Int. J. Syst. Evol. Microbiol.">
        <title>The Global Catalogue of Microorganisms (GCM) 10K type strain sequencing project: providing services to taxonomists for standard genome sequencing and annotation.</title>
        <authorList>
            <consortium name="The Broad Institute Genomics Platform"/>
            <consortium name="The Broad Institute Genome Sequencing Center for Infectious Disease"/>
            <person name="Wu L."/>
            <person name="Ma J."/>
        </authorList>
    </citation>
    <scope>NUCLEOTIDE SEQUENCE [LARGE SCALE GENOMIC DNA]</scope>
    <source>
        <strain evidence="9 10">JCM 1405</strain>
    </source>
</reference>
<proteinExistence type="inferred from homology"/>
<keyword evidence="4" id="KW-0309">Germination</keyword>
<dbReference type="Pfam" id="PF03845">
    <property type="entry name" value="Spore_permease"/>
    <property type="match status" value="1"/>
</dbReference>
<dbReference type="RefSeq" id="WP_343765798.1">
    <property type="nucleotide sequence ID" value="NZ_BAAACF010000001.1"/>
</dbReference>
<evidence type="ECO:0008006" key="11">
    <source>
        <dbReference type="Google" id="ProtNLM"/>
    </source>
</evidence>
<evidence type="ECO:0000256" key="5">
    <source>
        <dbReference type="ARBA" id="ARBA00022692"/>
    </source>
</evidence>
<keyword evidence="5 8" id="KW-0812">Transmembrane</keyword>
<evidence type="ECO:0000256" key="3">
    <source>
        <dbReference type="ARBA" id="ARBA00022448"/>
    </source>
</evidence>
<feature type="transmembrane region" description="Helical" evidence="8">
    <location>
        <begin position="12"/>
        <end position="29"/>
    </location>
</feature>
<comment type="subcellular location">
    <subcellularLocation>
        <location evidence="1">Membrane</location>
        <topology evidence="1">Multi-pass membrane protein</topology>
    </subcellularLocation>
</comment>
<keyword evidence="6 8" id="KW-1133">Transmembrane helix</keyword>
<name>A0ABN1INH3_9CLOT</name>
<evidence type="ECO:0000256" key="4">
    <source>
        <dbReference type="ARBA" id="ARBA00022544"/>
    </source>
</evidence>
<dbReference type="EMBL" id="BAAACF010000001">
    <property type="protein sequence ID" value="GAA0717559.1"/>
    <property type="molecule type" value="Genomic_DNA"/>
</dbReference>
<feature type="transmembrane region" description="Helical" evidence="8">
    <location>
        <begin position="41"/>
        <end position="63"/>
    </location>
</feature>
<dbReference type="NCBIfam" id="TIGR00912">
    <property type="entry name" value="2A0309"/>
    <property type="match status" value="1"/>
</dbReference>
<comment type="similarity">
    <text evidence="2">Belongs to the amino acid-polyamine-organocation (APC) superfamily. Spore germination protein (SGP) (TC 2.A.3.9) family.</text>
</comment>
<keyword evidence="7 8" id="KW-0472">Membrane</keyword>
<evidence type="ECO:0000256" key="1">
    <source>
        <dbReference type="ARBA" id="ARBA00004141"/>
    </source>
</evidence>
<feature type="transmembrane region" description="Helical" evidence="8">
    <location>
        <begin position="187"/>
        <end position="206"/>
    </location>
</feature>
<feature type="transmembrane region" description="Helical" evidence="8">
    <location>
        <begin position="218"/>
        <end position="243"/>
    </location>
</feature>
<dbReference type="InterPro" id="IPR004761">
    <property type="entry name" value="Spore_GerAB"/>
</dbReference>
<feature type="transmembrane region" description="Helical" evidence="8">
    <location>
        <begin position="75"/>
        <end position="98"/>
    </location>
</feature>
<organism evidence="9 10">
    <name type="scientific">Clostridium malenominatum</name>
    <dbReference type="NCBI Taxonomy" id="1539"/>
    <lineage>
        <taxon>Bacteria</taxon>
        <taxon>Bacillati</taxon>
        <taxon>Bacillota</taxon>
        <taxon>Clostridia</taxon>
        <taxon>Eubacteriales</taxon>
        <taxon>Clostridiaceae</taxon>
        <taxon>Clostridium</taxon>
    </lineage>
</organism>
<sequence>MLKSYYKISTYQAIMLLVLTKLIDAYTYLPIILPPPGNQDVWVVGLGTMLYNGILSLLTLFLLNKYKNLSIIQIGELLLGKVGGKIISLLTAIFLFYHCTYRVALIGYFTRSFMLPDTPLYLIIGATLICCCYSAYKGLSIHGRLAEIITPIILIDIIIVLLLNLRITDFKVFLPILKTTTFKELNFASIVTAITYDQIFLLGLIFPNLKKREEVNKIYIYFLIIITAFHLMIIISTLGVFGVKQALHQSLPYLASLQQISVLKFVQRLEVFSIFSWIIGMYIDLSLSIYLASKITSYVVSVKKFNIFIIPYAILTYIVCNLEPFKKNIYIRKMMTYKIKTPLMSVFIIVIPVILIIMYFIRGKPSADKK</sequence>
<feature type="transmembrane region" description="Helical" evidence="8">
    <location>
        <begin position="305"/>
        <end position="322"/>
    </location>
</feature>